<keyword evidence="2" id="KW-0808">Transferase</keyword>
<keyword evidence="5 6" id="KW-0067">ATP-binding</keyword>
<dbReference type="InterPro" id="IPR000719">
    <property type="entry name" value="Prot_kinase_dom"/>
</dbReference>
<dbReference type="SUPFAM" id="SSF56112">
    <property type="entry name" value="Protein kinase-like (PK-like)"/>
    <property type="match status" value="1"/>
</dbReference>
<keyword evidence="3 6" id="KW-0547">Nucleotide-binding</keyword>
<evidence type="ECO:0000256" key="2">
    <source>
        <dbReference type="ARBA" id="ARBA00022679"/>
    </source>
</evidence>
<evidence type="ECO:0000256" key="6">
    <source>
        <dbReference type="PROSITE-ProRule" id="PRU10141"/>
    </source>
</evidence>
<feature type="compositionally biased region" description="Basic and acidic residues" evidence="8">
    <location>
        <begin position="74"/>
        <end position="87"/>
    </location>
</feature>
<organism evidence="10 11">
    <name type="scientific">Tegillarca granosa</name>
    <name type="common">Malaysian cockle</name>
    <name type="synonym">Anadara granosa</name>
    <dbReference type="NCBI Taxonomy" id="220873"/>
    <lineage>
        <taxon>Eukaryota</taxon>
        <taxon>Metazoa</taxon>
        <taxon>Spiralia</taxon>
        <taxon>Lophotrochozoa</taxon>
        <taxon>Mollusca</taxon>
        <taxon>Bivalvia</taxon>
        <taxon>Autobranchia</taxon>
        <taxon>Pteriomorphia</taxon>
        <taxon>Arcoida</taxon>
        <taxon>Arcoidea</taxon>
        <taxon>Arcidae</taxon>
        <taxon>Tegillarca</taxon>
    </lineage>
</organism>
<dbReference type="Proteomes" id="UP001217089">
    <property type="component" value="Unassembled WGS sequence"/>
</dbReference>
<proteinExistence type="inferred from homology"/>
<comment type="caution">
    <text evidence="10">The sequence shown here is derived from an EMBL/GenBank/DDBJ whole genome shotgun (WGS) entry which is preliminary data.</text>
</comment>
<dbReference type="PANTHER" id="PTHR44329">
    <property type="entry name" value="SERINE/THREONINE-PROTEIN KINASE TNNI3K-RELATED"/>
    <property type="match status" value="1"/>
</dbReference>
<dbReference type="InterPro" id="IPR017441">
    <property type="entry name" value="Protein_kinase_ATP_BS"/>
</dbReference>
<reference evidence="10 11" key="1">
    <citation type="submission" date="2022-12" db="EMBL/GenBank/DDBJ databases">
        <title>Chromosome-level genome of Tegillarca granosa.</title>
        <authorList>
            <person name="Kim J."/>
        </authorList>
    </citation>
    <scope>NUCLEOTIDE SEQUENCE [LARGE SCALE GENOMIC DNA]</scope>
    <source>
        <strain evidence="10">Teg-2019</strain>
        <tissue evidence="10">Adductor muscle</tissue>
    </source>
</reference>
<evidence type="ECO:0000256" key="1">
    <source>
        <dbReference type="ARBA" id="ARBA00022527"/>
    </source>
</evidence>
<sequence length="474" mass="53902">MAAKHEQREKQKHIFYISNKNISHIVGQLFVDRFFFLVLNVKCSIVNTAYKDLQESMLNVSSMFNKTEEQDVESIKNADTSETKSNNKDLCSNDTNRINLPDSETKVKQKAPLPLYRPRQRPASIQNLQNKALSGEHVTMELVKDLQQRLEKIEMDMSRKHQSRSLATKSAVTPFDPKVKGQKFTEMSSDSNSDSDSVDDLTVIGPKQNFIGQGAFSRVYKGTYQGSEVAVKQLKLPLTSHDRNYFAAEVNLLQDLRHPRVVLLIGVCTADKLPLMVLEYMARGSLYHRLHDGTSEPLDHAEYYRVAHDIALGMNYLHQHKPAVLHLDLKSMNVLICSNDRAKIADFGFSKFRHDADVKASAAKSKPLHSPPTWMAPELLTSGEITSKADVYSFGILLWEMLTRKQPYEGSSVFQILEKVRTNIRPEVPGNCPEELKDFIVECWHANPARRPSFKKLKQSVKLHTNSDGWMDGW</sequence>
<dbReference type="InterPro" id="IPR051681">
    <property type="entry name" value="Ser/Thr_Kinases-Pseudokinases"/>
</dbReference>
<dbReference type="PROSITE" id="PS00107">
    <property type="entry name" value="PROTEIN_KINASE_ATP"/>
    <property type="match status" value="1"/>
</dbReference>
<feature type="binding site" evidence="6">
    <location>
        <position position="232"/>
    </location>
    <ligand>
        <name>ATP</name>
        <dbReference type="ChEBI" id="CHEBI:30616"/>
    </ligand>
</feature>
<gene>
    <name evidence="10" type="ORF">KUTeg_024823</name>
</gene>
<dbReference type="PROSITE" id="PS50011">
    <property type="entry name" value="PROTEIN_KINASE_DOM"/>
    <property type="match status" value="1"/>
</dbReference>
<evidence type="ECO:0000256" key="8">
    <source>
        <dbReference type="SAM" id="MobiDB-lite"/>
    </source>
</evidence>
<feature type="compositionally biased region" description="Polar residues" evidence="8">
    <location>
        <begin position="88"/>
        <end position="98"/>
    </location>
</feature>
<protein>
    <recommendedName>
        <fullName evidence="9">Protein kinase domain-containing protein</fullName>
    </recommendedName>
</protein>
<evidence type="ECO:0000313" key="10">
    <source>
        <dbReference type="EMBL" id="KAJ8298292.1"/>
    </source>
</evidence>
<dbReference type="Pfam" id="PF07714">
    <property type="entry name" value="PK_Tyr_Ser-Thr"/>
    <property type="match status" value="1"/>
</dbReference>
<evidence type="ECO:0000256" key="5">
    <source>
        <dbReference type="ARBA" id="ARBA00022840"/>
    </source>
</evidence>
<dbReference type="Gene3D" id="1.10.510.10">
    <property type="entry name" value="Transferase(Phosphotransferase) domain 1"/>
    <property type="match status" value="1"/>
</dbReference>
<dbReference type="InterPro" id="IPR008271">
    <property type="entry name" value="Ser/Thr_kinase_AS"/>
</dbReference>
<feature type="region of interest" description="Disordered" evidence="8">
    <location>
        <begin position="74"/>
        <end position="98"/>
    </location>
</feature>
<dbReference type="CDD" id="cd13999">
    <property type="entry name" value="STKc_MAP3K-like"/>
    <property type="match status" value="1"/>
</dbReference>
<accession>A0ABQ9E352</accession>
<dbReference type="EMBL" id="JARBDR010000923">
    <property type="protein sequence ID" value="KAJ8298292.1"/>
    <property type="molecule type" value="Genomic_DNA"/>
</dbReference>
<evidence type="ECO:0000256" key="4">
    <source>
        <dbReference type="ARBA" id="ARBA00022777"/>
    </source>
</evidence>
<keyword evidence="4" id="KW-0418">Kinase</keyword>
<comment type="similarity">
    <text evidence="7">Belongs to the protein kinase superfamily.</text>
</comment>
<keyword evidence="11" id="KW-1185">Reference proteome</keyword>
<evidence type="ECO:0000256" key="7">
    <source>
        <dbReference type="RuleBase" id="RU000304"/>
    </source>
</evidence>
<keyword evidence="1 7" id="KW-0723">Serine/threonine-protein kinase</keyword>
<dbReference type="PROSITE" id="PS00108">
    <property type="entry name" value="PROTEIN_KINASE_ST"/>
    <property type="match status" value="1"/>
</dbReference>
<dbReference type="SMART" id="SM00220">
    <property type="entry name" value="S_TKc"/>
    <property type="match status" value="1"/>
</dbReference>
<evidence type="ECO:0000313" key="11">
    <source>
        <dbReference type="Proteomes" id="UP001217089"/>
    </source>
</evidence>
<evidence type="ECO:0000256" key="3">
    <source>
        <dbReference type="ARBA" id="ARBA00022741"/>
    </source>
</evidence>
<dbReference type="InterPro" id="IPR011009">
    <property type="entry name" value="Kinase-like_dom_sf"/>
</dbReference>
<feature type="domain" description="Protein kinase" evidence="9">
    <location>
        <begin position="205"/>
        <end position="471"/>
    </location>
</feature>
<dbReference type="PANTHER" id="PTHR44329:SF288">
    <property type="entry name" value="MITOGEN-ACTIVATED PROTEIN KINASE KINASE KINASE 20"/>
    <property type="match status" value="1"/>
</dbReference>
<name>A0ABQ9E352_TEGGR</name>
<dbReference type="InterPro" id="IPR001245">
    <property type="entry name" value="Ser-Thr/Tyr_kinase_cat_dom"/>
</dbReference>
<evidence type="ECO:0000259" key="9">
    <source>
        <dbReference type="PROSITE" id="PS50011"/>
    </source>
</evidence>
<dbReference type="PRINTS" id="PR00109">
    <property type="entry name" value="TYRKINASE"/>
</dbReference>